<gene>
    <name evidence="1" type="ORF">g.16216</name>
</gene>
<dbReference type="AlphaFoldDB" id="A0A1B6L6R9"/>
<name>A0A1B6L6R9_9HEMI</name>
<sequence>FFLTQSHNLLASLSIHVFVQKRSNFGLSLFMLSGPDMTLYPSHEVGDSCVDPGFVASTLHAEGGDADLTVHAVGLLQTHLEWPTRITLTGVSAIRQVPGTELRNLSYAISQFGADRQPVVGPASVYRRDRQLHLLQHVTASASPLSATPTRCDGGWLEWLVPRVQADWSDVLAELYLSVQPEQGDVVVHAGTAVIWVVNSLDDLVIHGLGQSLGLVRFGANVIISHCTDSGSNGLARWVRLGD</sequence>
<protein>
    <submittedName>
        <fullName evidence="1">Uncharacterized protein</fullName>
    </submittedName>
</protein>
<feature type="non-terminal residue" evidence="1">
    <location>
        <position position="1"/>
    </location>
</feature>
<dbReference type="EMBL" id="GEBQ01020590">
    <property type="protein sequence ID" value="JAT19387.1"/>
    <property type="molecule type" value="Transcribed_RNA"/>
</dbReference>
<reference evidence="1" key="1">
    <citation type="submission" date="2015-11" db="EMBL/GenBank/DDBJ databases">
        <title>De novo transcriptome assembly of four potential Pierce s Disease insect vectors from Arizona vineyards.</title>
        <authorList>
            <person name="Tassone E.E."/>
        </authorList>
    </citation>
    <scope>NUCLEOTIDE SEQUENCE</scope>
</reference>
<evidence type="ECO:0000313" key="1">
    <source>
        <dbReference type="EMBL" id="JAT19387.1"/>
    </source>
</evidence>
<organism evidence="1">
    <name type="scientific">Graphocephala atropunctata</name>
    <dbReference type="NCBI Taxonomy" id="36148"/>
    <lineage>
        <taxon>Eukaryota</taxon>
        <taxon>Metazoa</taxon>
        <taxon>Ecdysozoa</taxon>
        <taxon>Arthropoda</taxon>
        <taxon>Hexapoda</taxon>
        <taxon>Insecta</taxon>
        <taxon>Pterygota</taxon>
        <taxon>Neoptera</taxon>
        <taxon>Paraneoptera</taxon>
        <taxon>Hemiptera</taxon>
        <taxon>Auchenorrhyncha</taxon>
        <taxon>Membracoidea</taxon>
        <taxon>Cicadellidae</taxon>
        <taxon>Cicadellinae</taxon>
        <taxon>Cicadellini</taxon>
        <taxon>Graphocephala</taxon>
    </lineage>
</organism>
<proteinExistence type="predicted"/>
<accession>A0A1B6L6R9</accession>
<feature type="non-terminal residue" evidence="1">
    <location>
        <position position="243"/>
    </location>
</feature>